<evidence type="ECO:0000256" key="3">
    <source>
        <dbReference type="ARBA" id="ARBA00022517"/>
    </source>
</evidence>
<feature type="compositionally biased region" description="Acidic residues" evidence="7">
    <location>
        <begin position="317"/>
        <end position="333"/>
    </location>
</feature>
<feature type="compositionally biased region" description="Basic and acidic residues" evidence="7">
    <location>
        <begin position="298"/>
        <end position="309"/>
    </location>
</feature>
<evidence type="ECO:0000256" key="5">
    <source>
        <dbReference type="ARBA" id="ARBA00023242"/>
    </source>
</evidence>
<keyword evidence="9" id="KW-1185">Reference proteome</keyword>
<dbReference type="GO" id="GO:0030490">
    <property type="term" value="P:maturation of SSU-rRNA"/>
    <property type="evidence" value="ECO:0007669"/>
    <property type="project" value="TreeGrafter"/>
</dbReference>
<dbReference type="EMBL" id="VXIV02002688">
    <property type="protein sequence ID" value="KAF6023614.1"/>
    <property type="molecule type" value="Genomic_DNA"/>
</dbReference>
<dbReference type="GO" id="GO:0030692">
    <property type="term" value="C:Noc4p-Nop14p complex"/>
    <property type="evidence" value="ECO:0007669"/>
    <property type="project" value="TreeGrafter"/>
</dbReference>
<feature type="compositionally biased region" description="Acidic residues" evidence="7">
    <location>
        <begin position="127"/>
        <end position="137"/>
    </location>
</feature>
<feature type="compositionally biased region" description="Acidic residues" evidence="7">
    <location>
        <begin position="347"/>
        <end position="403"/>
    </location>
</feature>
<proteinExistence type="inferred from homology"/>
<accession>A0A7J7JD89</accession>
<evidence type="ECO:0000256" key="2">
    <source>
        <dbReference type="ARBA" id="ARBA00007466"/>
    </source>
</evidence>
<evidence type="ECO:0000256" key="6">
    <source>
        <dbReference type="ARBA" id="ARBA00024695"/>
    </source>
</evidence>
<feature type="region of interest" description="Disordered" evidence="7">
    <location>
        <begin position="125"/>
        <end position="262"/>
    </location>
</feature>
<feature type="compositionally biased region" description="Basic and acidic residues" evidence="7">
    <location>
        <begin position="335"/>
        <end position="346"/>
    </location>
</feature>
<evidence type="ECO:0000313" key="9">
    <source>
        <dbReference type="Proteomes" id="UP000593567"/>
    </source>
</evidence>
<reference evidence="8" key="1">
    <citation type="submission" date="2020-06" db="EMBL/GenBank/DDBJ databases">
        <title>Draft genome of Bugula neritina, a colonial animal packing powerful symbionts and potential medicines.</title>
        <authorList>
            <person name="Rayko M."/>
        </authorList>
    </citation>
    <scope>NUCLEOTIDE SEQUENCE [LARGE SCALE GENOMIC DNA]</scope>
    <source>
        <strain evidence="8">Kwan_BN1</strain>
    </source>
</reference>
<dbReference type="Pfam" id="PF04147">
    <property type="entry name" value="Nop14"/>
    <property type="match status" value="1"/>
</dbReference>
<comment type="similarity">
    <text evidence="2">Belongs to the NOP14 family.</text>
</comment>
<dbReference type="AlphaFoldDB" id="A0A7J7JD89"/>
<evidence type="ECO:0000256" key="1">
    <source>
        <dbReference type="ARBA" id="ARBA00004604"/>
    </source>
</evidence>
<dbReference type="OrthoDB" id="441771at2759"/>
<sequence>MAKTKKVKGKGELSDRIRKRKANRKIETAQTVRTNPFEIKVNRQKHKVIGKHLTKFDKGIPGISRSKAFKKRQDTLLVEYKNKRKSNRLIDHRIGEKDAAASYEEKMFERFALENKRHHQKAGMFNIDDDDDDDDEFELTHKGESLREIEKFERPVESSDEDEGNEHSGNLKGELVTEGHFGGGVLQKTSSETQEKSWKDRMEEMIAKSKLAKQERQSEKEEVGQMTDMLDDQWRQLHNVVTSNKRKNDEEEPTEKDDFDLAVNELRLESTGNPSDRLKTESEMAKIEKEKLEKLEKERLMRMRGEQVKSKKHQSADDLDDGMDYGMDSDNEFEVMYKDGKLVSTKDDDEENEEESDEDEVGSEGESSESEEGGSDEGSDEESEEEDQYSDLDSAGEEVEGSDAEINAPPAKKKKKSEKSSVDDHIPYTFSVPGSYSALIELLDKYSLTDQHTVIERMRKCTHISLAEENKDLLVKLFGFLLEYFGDISLRVPVPMPLLDKLTVHLYELAQQFPKLTAEHSRHVILERQKLFTIYSQSKNGRGCGLSLTS</sequence>
<feature type="compositionally biased region" description="Basic and acidic residues" evidence="7">
    <location>
        <begin position="138"/>
        <end position="157"/>
    </location>
</feature>
<name>A0A7J7JD89_BUGNE</name>
<dbReference type="InterPro" id="IPR007276">
    <property type="entry name" value="Nop14"/>
</dbReference>
<comment type="caution">
    <text evidence="8">The sequence shown here is derived from an EMBL/GenBank/DDBJ whole genome shotgun (WGS) entry which is preliminary data.</text>
</comment>
<dbReference type="GO" id="GO:0032040">
    <property type="term" value="C:small-subunit processome"/>
    <property type="evidence" value="ECO:0007669"/>
    <property type="project" value="InterPro"/>
</dbReference>
<protein>
    <submittedName>
        <fullName evidence="8">NOP14</fullName>
    </submittedName>
</protein>
<dbReference type="PANTHER" id="PTHR23183">
    <property type="entry name" value="NOP14"/>
    <property type="match status" value="1"/>
</dbReference>
<evidence type="ECO:0000256" key="4">
    <source>
        <dbReference type="ARBA" id="ARBA00022552"/>
    </source>
</evidence>
<evidence type="ECO:0000313" key="8">
    <source>
        <dbReference type="EMBL" id="KAF6023614.1"/>
    </source>
</evidence>
<comment type="subcellular location">
    <subcellularLocation>
        <location evidence="1">Nucleus</location>
        <location evidence="1">Nucleolus</location>
    </subcellularLocation>
</comment>
<feature type="region of interest" description="Disordered" evidence="7">
    <location>
        <begin position="298"/>
        <end position="427"/>
    </location>
</feature>
<organism evidence="8 9">
    <name type="scientific">Bugula neritina</name>
    <name type="common">Brown bryozoan</name>
    <name type="synonym">Sertularia neritina</name>
    <dbReference type="NCBI Taxonomy" id="10212"/>
    <lineage>
        <taxon>Eukaryota</taxon>
        <taxon>Metazoa</taxon>
        <taxon>Spiralia</taxon>
        <taxon>Lophotrochozoa</taxon>
        <taxon>Bryozoa</taxon>
        <taxon>Gymnolaemata</taxon>
        <taxon>Cheilostomatida</taxon>
        <taxon>Flustrina</taxon>
        <taxon>Buguloidea</taxon>
        <taxon>Bugulidae</taxon>
        <taxon>Bugula</taxon>
    </lineage>
</organism>
<feature type="compositionally biased region" description="Acidic residues" evidence="7">
    <location>
        <begin position="250"/>
        <end position="260"/>
    </location>
</feature>
<dbReference type="Proteomes" id="UP000593567">
    <property type="component" value="Unassembled WGS sequence"/>
</dbReference>
<evidence type="ECO:0000256" key="7">
    <source>
        <dbReference type="SAM" id="MobiDB-lite"/>
    </source>
</evidence>
<keyword evidence="5" id="KW-0539">Nucleus</keyword>
<feature type="region of interest" description="Disordered" evidence="7">
    <location>
        <begin position="1"/>
        <end position="26"/>
    </location>
</feature>
<keyword evidence="4" id="KW-0698">rRNA processing</keyword>
<comment type="function">
    <text evidence="6">Involved in nucleolar processing of pre-18S ribosomal RNA. Has a role in the nuclear export of 40S pre-ribosomal subunit to the cytoplasm.</text>
</comment>
<dbReference type="PANTHER" id="PTHR23183:SF0">
    <property type="entry name" value="NUCLEOLAR PROTEIN 14"/>
    <property type="match status" value="1"/>
</dbReference>
<keyword evidence="3" id="KW-0690">Ribosome biogenesis</keyword>
<feature type="compositionally biased region" description="Basic and acidic residues" evidence="7">
    <location>
        <begin position="193"/>
        <end position="223"/>
    </location>
</feature>
<gene>
    <name evidence="8" type="ORF">EB796_018075</name>
</gene>